<dbReference type="PROSITE" id="PS50977">
    <property type="entry name" value="HTH_TETR_2"/>
    <property type="match status" value="1"/>
</dbReference>
<dbReference type="GO" id="GO:0003677">
    <property type="term" value="F:DNA binding"/>
    <property type="evidence" value="ECO:0007669"/>
    <property type="project" value="UniProtKB-UniRule"/>
</dbReference>
<dbReference type="PANTHER" id="PTHR43479">
    <property type="entry name" value="ACREF/ENVCD OPERON REPRESSOR-RELATED"/>
    <property type="match status" value="1"/>
</dbReference>
<dbReference type="AlphaFoldDB" id="A0A385Q1K4"/>
<dbReference type="Proteomes" id="UP000265562">
    <property type="component" value="Chromosome"/>
</dbReference>
<sequence>MSEQTLDRRVRKTRSQLRRCLSILLETKKIQNITVKELSQMADINRGTFYLHYKDVYDLLEHIQKDLLKDFESILTTIAPDTDNLVPFIEALFVFIYNNRDMSKIFLHDDLDANFSAELREKLRICVFNKYKAFIKQKNMPYFELYYDFILSGCLGLLVRWVDSEFDMTPSELAILTNSFIRSGLTKIIK</sequence>
<dbReference type="EMBL" id="CP032364">
    <property type="protein sequence ID" value="AYB00106.1"/>
    <property type="molecule type" value="Genomic_DNA"/>
</dbReference>
<reference evidence="2 3" key="1">
    <citation type="submission" date="2018-09" db="EMBL/GenBank/DDBJ databases">
        <title>Genome sequencing of Lachnoanaerobaculum umeaense DSM 23576.</title>
        <authorList>
            <person name="Kook J.-K."/>
            <person name="Park S.-N."/>
            <person name="Lim Y.K."/>
        </authorList>
    </citation>
    <scope>NUCLEOTIDE SEQUENCE [LARGE SCALE GENOMIC DNA]</scope>
    <source>
        <strain evidence="3">DSM 23576 \ CCUG 58757</strain>
    </source>
</reference>
<dbReference type="InterPro" id="IPR050624">
    <property type="entry name" value="HTH-type_Tx_Regulator"/>
</dbReference>
<evidence type="ECO:0000313" key="2">
    <source>
        <dbReference type="EMBL" id="AYB00106.1"/>
    </source>
</evidence>
<keyword evidence="3" id="KW-1185">Reference proteome</keyword>
<protein>
    <submittedName>
        <fullName evidence="2">TetR/AcrR family transcriptional regulator</fullName>
    </submittedName>
</protein>
<evidence type="ECO:0000256" key="1">
    <source>
        <dbReference type="ARBA" id="ARBA00023125"/>
    </source>
</evidence>
<dbReference type="KEGG" id="lua:D4A81_09220"/>
<gene>
    <name evidence="2" type="ORF">D4A81_09220</name>
</gene>
<name>A0A385Q1K4_9FIRM</name>
<dbReference type="InterPro" id="IPR009057">
    <property type="entry name" value="Homeodomain-like_sf"/>
</dbReference>
<keyword evidence="1" id="KW-0238">DNA-binding</keyword>
<dbReference type="InterPro" id="IPR039532">
    <property type="entry name" value="TetR_C_Firmicutes"/>
</dbReference>
<accession>A0A385Q1K4</accession>
<dbReference type="OrthoDB" id="9810250at2"/>
<proteinExistence type="predicted"/>
<organism evidence="2 3">
    <name type="scientific">Lachnoanaerobaculum umeaense</name>
    <dbReference type="NCBI Taxonomy" id="617123"/>
    <lineage>
        <taxon>Bacteria</taxon>
        <taxon>Bacillati</taxon>
        <taxon>Bacillota</taxon>
        <taxon>Clostridia</taxon>
        <taxon>Lachnospirales</taxon>
        <taxon>Lachnospiraceae</taxon>
        <taxon>Lachnoanaerobaculum</taxon>
    </lineage>
</organism>
<evidence type="ECO:0000313" key="3">
    <source>
        <dbReference type="Proteomes" id="UP000265562"/>
    </source>
</evidence>
<dbReference type="Pfam" id="PF14278">
    <property type="entry name" value="TetR_C_8"/>
    <property type="match status" value="1"/>
</dbReference>
<dbReference type="InterPro" id="IPR001647">
    <property type="entry name" value="HTH_TetR"/>
</dbReference>
<dbReference type="Gene3D" id="1.10.357.10">
    <property type="entry name" value="Tetracycline Repressor, domain 2"/>
    <property type="match status" value="1"/>
</dbReference>
<dbReference type="RefSeq" id="WP_111525866.1">
    <property type="nucleotide sequence ID" value="NZ_CP032364.1"/>
</dbReference>
<dbReference type="PANTHER" id="PTHR43479:SF7">
    <property type="entry name" value="TETR-FAMILY TRANSCRIPTIONAL REGULATOR"/>
    <property type="match status" value="1"/>
</dbReference>
<dbReference type="SUPFAM" id="SSF46689">
    <property type="entry name" value="Homeodomain-like"/>
    <property type="match status" value="1"/>
</dbReference>